<dbReference type="GO" id="GO:0005615">
    <property type="term" value="C:extracellular space"/>
    <property type="evidence" value="ECO:0007669"/>
    <property type="project" value="Ensembl"/>
</dbReference>
<dbReference type="OrthoDB" id="6480633at2759"/>
<evidence type="ECO:0000256" key="1">
    <source>
        <dbReference type="ARBA" id="ARBA00022729"/>
    </source>
</evidence>
<feature type="disulfide bond" evidence="4">
    <location>
        <begin position="49"/>
        <end position="76"/>
    </location>
</feature>
<feature type="domain" description="Sushi" evidence="6">
    <location>
        <begin position="21"/>
        <end position="78"/>
    </location>
</feature>
<keyword evidence="2" id="KW-0677">Repeat</keyword>
<keyword evidence="4" id="KW-0768">Sushi</keyword>
<dbReference type="STRING" id="9838.ENSCDRP00005012053"/>
<dbReference type="InterPro" id="IPR000436">
    <property type="entry name" value="Sushi_SCR_CCP_dom"/>
</dbReference>
<feature type="disulfide bond" evidence="4">
    <location>
        <begin position="107"/>
        <end position="134"/>
    </location>
</feature>
<dbReference type="PANTHER" id="PTHR45656:SF14">
    <property type="entry name" value="C4B-BINDING PROTEIN BETA CHAIN"/>
    <property type="match status" value="1"/>
</dbReference>
<feature type="signal peptide" evidence="5">
    <location>
        <begin position="1"/>
        <end position="20"/>
    </location>
</feature>
<evidence type="ECO:0000256" key="5">
    <source>
        <dbReference type="SAM" id="SignalP"/>
    </source>
</evidence>
<proteinExistence type="predicted"/>
<feature type="domain" description="Sushi" evidence="6">
    <location>
        <begin position="137"/>
        <end position="193"/>
    </location>
</feature>
<protein>
    <submittedName>
        <fullName evidence="7">C4b-binding protein beta chain</fullName>
    </submittedName>
</protein>
<evidence type="ECO:0000259" key="6">
    <source>
        <dbReference type="PROSITE" id="PS50923"/>
    </source>
</evidence>
<reference evidence="7 8" key="1">
    <citation type="journal article" date="2019" name="Mol. Ecol. Resour.">
        <title>Improving Illumina assemblies with Hi-C and long reads: an example with the North African dromedary.</title>
        <authorList>
            <person name="Elbers J.P."/>
            <person name="Rogers M.F."/>
            <person name="Perelman P.L."/>
            <person name="Proskuryakova A.A."/>
            <person name="Serdyukova N.A."/>
            <person name="Johnson W.E."/>
            <person name="Horin P."/>
            <person name="Corander J."/>
            <person name="Murphy D."/>
            <person name="Burger P.A."/>
        </authorList>
    </citation>
    <scope>NUCLEOTIDE SEQUENCE [LARGE SCALE GENOMIC DNA]</scope>
    <source>
        <strain evidence="7">Drom800</strain>
        <tissue evidence="7">Blood</tissue>
    </source>
</reference>
<dbReference type="GO" id="GO:1903027">
    <property type="term" value="P:regulation of opsonization"/>
    <property type="evidence" value="ECO:0007669"/>
    <property type="project" value="Ensembl"/>
</dbReference>
<dbReference type="EMBL" id="JWIN03000023">
    <property type="protein sequence ID" value="KAB1258712.1"/>
    <property type="molecule type" value="Genomic_DNA"/>
</dbReference>
<dbReference type="Gene3D" id="2.10.70.10">
    <property type="entry name" value="Complement Module, domain 1"/>
    <property type="match status" value="3"/>
</dbReference>
<sequence length="260" mass="29599">MLFWFMCCLMAVWTISASDAESCSEIPAVDNSISVSKEDGEQILRTYLCIRGYHLVGEKTIFCNASKGWNATSPQCQWGHCPDPFLENGKFSVLQPVDVNDTVTFKCNEDYILKGSSWSRCLENHTWVPPFPICKSRNCNSPENITHGYFEGVDFTSGSTITYYCEEGYCLVGTQSQQCIDGDWSSALPVCEVIQEATKLTAQEQFEKEFLAFQETEDLRQTIENIMQKFKKHNLTMEEIKYSLEIMKAKAKMLKAKMLP</sequence>
<feature type="domain" description="Sushi" evidence="6">
    <location>
        <begin position="79"/>
        <end position="136"/>
    </location>
</feature>
<evidence type="ECO:0000256" key="3">
    <source>
        <dbReference type="ARBA" id="ARBA00023157"/>
    </source>
</evidence>
<dbReference type="GO" id="GO:0045959">
    <property type="term" value="P:negative regulation of complement activation, classical pathway"/>
    <property type="evidence" value="ECO:0007669"/>
    <property type="project" value="Ensembl"/>
</dbReference>
<evidence type="ECO:0000256" key="4">
    <source>
        <dbReference type="PROSITE-ProRule" id="PRU00302"/>
    </source>
</evidence>
<dbReference type="SUPFAM" id="SSF57535">
    <property type="entry name" value="Complement control module/SCR domain"/>
    <property type="match status" value="3"/>
</dbReference>
<dbReference type="AlphaFoldDB" id="A0A5N4CIM1"/>
<feature type="chain" id="PRO_5024284737" evidence="5">
    <location>
        <begin position="21"/>
        <end position="260"/>
    </location>
</feature>
<dbReference type="InterPro" id="IPR051277">
    <property type="entry name" value="SEZ6_CSMD_C4BPB_Regulators"/>
</dbReference>
<keyword evidence="8" id="KW-1185">Reference proteome</keyword>
<comment type="caution">
    <text evidence="4">Lacks conserved residue(s) required for the propagation of feature annotation.</text>
</comment>
<dbReference type="SMART" id="SM00032">
    <property type="entry name" value="CCP"/>
    <property type="match status" value="3"/>
</dbReference>
<dbReference type="Proteomes" id="UP000299084">
    <property type="component" value="Unassembled WGS sequence"/>
</dbReference>
<dbReference type="PANTHER" id="PTHR45656">
    <property type="entry name" value="PROTEIN CBR-CLEC-78"/>
    <property type="match status" value="1"/>
</dbReference>
<keyword evidence="3 4" id="KW-1015">Disulfide bond</keyword>
<evidence type="ECO:0000256" key="2">
    <source>
        <dbReference type="ARBA" id="ARBA00022737"/>
    </source>
</evidence>
<dbReference type="CDD" id="cd00033">
    <property type="entry name" value="CCP"/>
    <property type="match status" value="3"/>
</dbReference>
<evidence type="ECO:0000313" key="7">
    <source>
        <dbReference type="EMBL" id="KAB1258712.1"/>
    </source>
</evidence>
<name>A0A5N4CIM1_CAMDR</name>
<comment type="caution">
    <text evidence="7">The sequence shown here is derived from an EMBL/GenBank/DDBJ whole genome shotgun (WGS) entry which is preliminary data.</text>
</comment>
<dbReference type="KEGG" id="cdk:105098602"/>
<dbReference type="GO" id="GO:0045732">
    <property type="term" value="P:positive regulation of protein catabolic process"/>
    <property type="evidence" value="ECO:0007669"/>
    <property type="project" value="Ensembl"/>
</dbReference>
<accession>A0A5N4CIM1</accession>
<evidence type="ECO:0000313" key="8">
    <source>
        <dbReference type="Proteomes" id="UP000299084"/>
    </source>
</evidence>
<organism evidence="7 8">
    <name type="scientific">Camelus dromedarius</name>
    <name type="common">Dromedary</name>
    <name type="synonym">Arabian camel</name>
    <dbReference type="NCBI Taxonomy" id="9838"/>
    <lineage>
        <taxon>Eukaryota</taxon>
        <taxon>Metazoa</taxon>
        <taxon>Chordata</taxon>
        <taxon>Craniata</taxon>
        <taxon>Vertebrata</taxon>
        <taxon>Euteleostomi</taxon>
        <taxon>Mammalia</taxon>
        <taxon>Eutheria</taxon>
        <taxon>Laurasiatheria</taxon>
        <taxon>Artiodactyla</taxon>
        <taxon>Tylopoda</taxon>
        <taxon>Camelidae</taxon>
        <taxon>Camelus</taxon>
    </lineage>
</organism>
<dbReference type="InterPro" id="IPR035976">
    <property type="entry name" value="Sushi/SCR/CCP_sf"/>
</dbReference>
<dbReference type="PROSITE" id="PS50923">
    <property type="entry name" value="SUSHI"/>
    <property type="match status" value="3"/>
</dbReference>
<dbReference type="Pfam" id="PF00084">
    <property type="entry name" value="Sushi"/>
    <property type="match status" value="3"/>
</dbReference>
<dbReference type="GO" id="GO:0009609">
    <property type="term" value="P:response to symbiotic bacterium"/>
    <property type="evidence" value="ECO:0007669"/>
    <property type="project" value="Ensembl"/>
</dbReference>
<gene>
    <name evidence="7" type="ORF">Cadr_000023401</name>
</gene>
<keyword evidence="1 5" id="KW-0732">Signal</keyword>